<evidence type="ECO:0000256" key="1">
    <source>
        <dbReference type="PROSITE-ProRule" id="PRU00182"/>
    </source>
</evidence>
<reference evidence="2 3" key="1">
    <citation type="journal article" date="2015" name="Microbiology (Mosc.)">
        <title>Genomics of the Weissella cibaria species with an examination of its metabolic traits.</title>
        <authorList>
            <person name="Lynch K.M."/>
            <person name="Lucid A."/>
            <person name="Arendt E.K."/>
            <person name="Sleator R.D."/>
            <person name="Lucey B."/>
            <person name="Coffey A."/>
        </authorList>
    </citation>
    <scope>NUCLEOTIDE SEQUENCE [LARGE SCALE GENOMIC DNA]</scope>
    <source>
        <strain evidence="2 3">MG1</strain>
    </source>
</reference>
<dbReference type="PROSITE" id="PS50889">
    <property type="entry name" value="S4"/>
    <property type="match status" value="1"/>
</dbReference>
<dbReference type="PATRIC" id="fig|137591.25.peg.7"/>
<dbReference type="Pfam" id="PF13275">
    <property type="entry name" value="S4_2"/>
    <property type="match status" value="1"/>
</dbReference>
<dbReference type="GO" id="GO:0003723">
    <property type="term" value="F:RNA binding"/>
    <property type="evidence" value="ECO:0007669"/>
    <property type="project" value="UniProtKB-KW"/>
</dbReference>
<dbReference type="Proteomes" id="UP000032287">
    <property type="component" value="Unassembled WGS sequence"/>
</dbReference>
<accession>A0A0D1LZL0</accession>
<evidence type="ECO:0000313" key="2">
    <source>
        <dbReference type="EMBL" id="KIU22504.1"/>
    </source>
</evidence>
<sequence>MGLTPDRKDIEVANEVHIQTPYITLGQLLKEKSIISTGGQAKWYLRENTVLVNQEPDDRRGRKLYPGDVVAVPSGERFVINGMGAEAD</sequence>
<organism evidence="2 3">
    <name type="scientific">Weissella cibaria</name>
    <dbReference type="NCBI Taxonomy" id="137591"/>
    <lineage>
        <taxon>Bacteria</taxon>
        <taxon>Bacillati</taxon>
        <taxon>Bacillota</taxon>
        <taxon>Bacilli</taxon>
        <taxon>Lactobacillales</taxon>
        <taxon>Lactobacillaceae</taxon>
        <taxon>Weissella</taxon>
    </lineage>
</organism>
<dbReference type="AlphaFoldDB" id="A0A0D1LZL0"/>
<dbReference type="InterPro" id="IPR014330">
    <property type="entry name" value="RNA-bd_S4-rel_YaaA"/>
</dbReference>
<dbReference type="SUPFAM" id="SSF55174">
    <property type="entry name" value="Alpha-L RNA-binding motif"/>
    <property type="match status" value="1"/>
</dbReference>
<dbReference type="eggNOG" id="COG2501">
    <property type="taxonomic scope" value="Bacteria"/>
</dbReference>
<keyword evidence="1" id="KW-0694">RNA-binding</keyword>
<dbReference type="STRING" id="137591.AO080_01940"/>
<comment type="caution">
    <text evidence="2">The sequence shown here is derived from an EMBL/GenBank/DDBJ whole genome shotgun (WGS) entry which is preliminary data.</text>
</comment>
<dbReference type="NCBIfam" id="TIGR02988">
    <property type="entry name" value="YaaA_near_RecF"/>
    <property type="match status" value="1"/>
</dbReference>
<dbReference type="InterPro" id="IPR036986">
    <property type="entry name" value="S4_RNA-bd_sf"/>
</dbReference>
<proteinExistence type="predicted"/>
<keyword evidence="3" id="KW-1185">Reference proteome</keyword>
<dbReference type="EMBL" id="JWHU01000001">
    <property type="protein sequence ID" value="KIU22504.1"/>
    <property type="molecule type" value="Genomic_DNA"/>
</dbReference>
<evidence type="ECO:0000313" key="3">
    <source>
        <dbReference type="Proteomes" id="UP000032287"/>
    </source>
</evidence>
<dbReference type="Gene3D" id="3.10.290.10">
    <property type="entry name" value="RNA-binding S4 domain"/>
    <property type="match status" value="1"/>
</dbReference>
<protein>
    <submittedName>
        <fullName evidence="2">S4 domain protein YaaA</fullName>
    </submittedName>
</protein>
<name>A0A0D1LZL0_9LACO</name>
<gene>
    <name evidence="2" type="ORF">QX99_00007</name>
</gene>